<evidence type="ECO:0000256" key="4">
    <source>
        <dbReference type="ARBA" id="ARBA00023125"/>
    </source>
</evidence>
<dbReference type="InterPro" id="IPR052360">
    <property type="entry name" value="Transcr_Regulatory_Proteins"/>
</dbReference>
<dbReference type="InterPro" id="IPR021858">
    <property type="entry name" value="Fun_TF"/>
</dbReference>
<dbReference type="PANTHER" id="PTHR36206:SF12">
    <property type="entry name" value="ASPERCRYPTIN BIOSYNTHESIS CLUSTER-SPECIFIC TRANSCRIPTION REGULATOR ATNN-RELATED"/>
    <property type="match status" value="1"/>
</dbReference>
<evidence type="ECO:0000256" key="2">
    <source>
        <dbReference type="ARBA" id="ARBA00022833"/>
    </source>
</evidence>
<keyword evidence="1" id="KW-0479">Metal-binding</keyword>
<protein>
    <submittedName>
        <fullName evidence="7">Uncharacterized protein</fullName>
    </submittedName>
</protein>
<reference evidence="7" key="1">
    <citation type="submission" date="2021-12" db="EMBL/GenBank/DDBJ databases">
        <authorList>
            <person name="Zaccaron A."/>
            <person name="Stergiopoulos I."/>
        </authorList>
    </citation>
    <scope>NUCLEOTIDE SEQUENCE</scope>
    <source>
        <strain evidence="7">Race5_Kim</strain>
    </source>
</reference>
<keyword evidence="2" id="KW-0862">Zinc</keyword>
<keyword evidence="4" id="KW-0238">DNA-binding</keyword>
<accession>A0A9Q8PJ95</accession>
<evidence type="ECO:0000256" key="5">
    <source>
        <dbReference type="ARBA" id="ARBA00023163"/>
    </source>
</evidence>
<gene>
    <name evidence="7" type="ORF">CLAFUR5_13345</name>
</gene>
<dbReference type="AlphaFoldDB" id="A0A9Q8PJ95"/>
<sequence length="243" mass="27604">MQSLQSSRQSLCWLRSCASVDAEPGTKKTRTTTAKASFHADCQPPRSREHLAGLLSLVHHQLPQKTWWQHIILDLSKKEPVLAHAATALGSMHRAIAPPGDCKELSVNTDQRQIATDQYTKAVALMRRYIDECFRGDRVLSQDQLVVVLLACLLFFCFEAYVGHDEQASLHLRTGSRVLYEQRRDLEAAQTRDAGDRVITTRAHMRSYLDALTYTFVLLDNDLNMVDEEERYLTTICLDKMPS</sequence>
<keyword evidence="3" id="KW-0805">Transcription regulation</keyword>
<reference evidence="7" key="2">
    <citation type="journal article" date="2022" name="Microb. Genom.">
        <title>A chromosome-scale genome assembly of the tomato pathogen Cladosporium fulvum reveals a compartmentalized genome architecture and the presence of a dispensable chromosome.</title>
        <authorList>
            <person name="Zaccaron A.Z."/>
            <person name="Chen L.H."/>
            <person name="Samaras A."/>
            <person name="Stergiopoulos I."/>
        </authorList>
    </citation>
    <scope>NUCLEOTIDE SEQUENCE</scope>
    <source>
        <strain evidence="7">Race5_Kim</strain>
    </source>
</reference>
<dbReference type="KEGG" id="ffu:CLAFUR5_13345"/>
<dbReference type="GeneID" id="71993223"/>
<evidence type="ECO:0000313" key="7">
    <source>
        <dbReference type="EMBL" id="UJO23435.1"/>
    </source>
</evidence>
<dbReference type="OrthoDB" id="3598904at2759"/>
<dbReference type="EMBL" id="CP090173">
    <property type="protein sequence ID" value="UJO23435.1"/>
    <property type="molecule type" value="Genomic_DNA"/>
</dbReference>
<keyword evidence="8" id="KW-1185">Reference proteome</keyword>
<dbReference type="RefSeq" id="XP_047767801.1">
    <property type="nucleotide sequence ID" value="XM_047912493.1"/>
</dbReference>
<dbReference type="Pfam" id="PF11951">
    <property type="entry name" value="Fungal_trans_2"/>
    <property type="match status" value="1"/>
</dbReference>
<organism evidence="7 8">
    <name type="scientific">Passalora fulva</name>
    <name type="common">Tomato leaf mold</name>
    <name type="synonym">Cladosporium fulvum</name>
    <dbReference type="NCBI Taxonomy" id="5499"/>
    <lineage>
        <taxon>Eukaryota</taxon>
        <taxon>Fungi</taxon>
        <taxon>Dikarya</taxon>
        <taxon>Ascomycota</taxon>
        <taxon>Pezizomycotina</taxon>
        <taxon>Dothideomycetes</taxon>
        <taxon>Dothideomycetidae</taxon>
        <taxon>Mycosphaerellales</taxon>
        <taxon>Mycosphaerellaceae</taxon>
        <taxon>Fulvia</taxon>
    </lineage>
</organism>
<dbReference type="GO" id="GO:0003677">
    <property type="term" value="F:DNA binding"/>
    <property type="evidence" value="ECO:0007669"/>
    <property type="project" value="UniProtKB-KW"/>
</dbReference>
<dbReference type="GO" id="GO:0046872">
    <property type="term" value="F:metal ion binding"/>
    <property type="evidence" value="ECO:0007669"/>
    <property type="project" value="UniProtKB-KW"/>
</dbReference>
<proteinExistence type="predicted"/>
<evidence type="ECO:0000256" key="6">
    <source>
        <dbReference type="ARBA" id="ARBA00023242"/>
    </source>
</evidence>
<dbReference type="Proteomes" id="UP000756132">
    <property type="component" value="Chromosome 11"/>
</dbReference>
<evidence type="ECO:0000313" key="8">
    <source>
        <dbReference type="Proteomes" id="UP000756132"/>
    </source>
</evidence>
<evidence type="ECO:0000256" key="3">
    <source>
        <dbReference type="ARBA" id="ARBA00023015"/>
    </source>
</evidence>
<keyword evidence="6" id="KW-0539">Nucleus</keyword>
<name>A0A9Q8PJ95_PASFU</name>
<keyword evidence="5" id="KW-0804">Transcription</keyword>
<evidence type="ECO:0000256" key="1">
    <source>
        <dbReference type="ARBA" id="ARBA00022723"/>
    </source>
</evidence>
<dbReference type="PANTHER" id="PTHR36206">
    <property type="entry name" value="ASPERCRYPTIN BIOSYNTHESIS CLUSTER-SPECIFIC TRANSCRIPTION REGULATOR ATNN-RELATED"/>
    <property type="match status" value="1"/>
</dbReference>